<sequence>MRVSAQPRRHLPPPHSQNCRPRPLCTPPDAVSDRFFVLPRLAEPDVLGSPAHPTTLVITASADPLRAEGAAYAEASRLS</sequence>
<reference evidence="2" key="2">
    <citation type="submission" date="2024-10" db="UniProtKB">
        <authorList>
            <consortium name="EnsemblProtists"/>
        </authorList>
    </citation>
    <scope>IDENTIFICATION</scope>
</reference>
<accession>A0A0D3IZL2</accession>
<dbReference type="KEGG" id="ehx:EMIHUDRAFT_316440"/>
<feature type="region of interest" description="Disordered" evidence="1">
    <location>
        <begin position="1"/>
        <end position="24"/>
    </location>
</feature>
<name>A0A0D3IZL2_EMIH1</name>
<dbReference type="RefSeq" id="XP_005769126.1">
    <property type="nucleotide sequence ID" value="XM_005769069.1"/>
</dbReference>
<reference evidence="3" key="1">
    <citation type="journal article" date="2013" name="Nature">
        <title>Pan genome of the phytoplankton Emiliania underpins its global distribution.</title>
        <authorList>
            <person name="Read B.A."/>
            <person name="Kegel J."/>
            <person name="Klute M.J."/>
            <person name="Kuo A."/>
            <person name="Lefebvre S.C."/>
            <person name="Maumus F."/>
            <person name="Mayer C."/>
            <person name="Miller J."/>
            <person name="Monier A."/>
            <person name="Salamov A."/>
            <person name="Young J."/>
            <person name="Aguilar M."/>
            <person name="Claverie J.M."/>
            <person name="Frickenhaus S."/>
            <person name="Gonzalez K."/>
            <person name="Herman E.K."/>
            <person name="Lin Y.C."/>
            <person name="Napier J."/>
            <person name="Ogata H."/>
            <person name="Sarno A.F."/>
            <person name="Shmutz J."/>
            <person name="Schroeder D."/>
            <person name="de Vargas C."/>
            <person name="Verret F."/>
            <person name="von Dassow P."/>
            <person name="Valentin K."/>
            <person name="Van de Peer Y."/>
            <person name="Wheeler G."/>
            <person name="Dacks J.B."/>
            <person name="Delwiche C.F."/>
            <person name="Dyhrman S.T."/>
            <person name="Glockner G."/>
            <person name="John U."/>
            <person name="Richards T."/>
            <person name="Worden A.Z."/>
            <person name="Zhang X."/>
            <person name="Grigoriev I.V."/>
            <person name="Allen A.E."/>
            <person name="Bidle K."/>
            <person name="Borodovsky M."/>
            <person name="Bowler C."/>
            <person name="Brownlee C."/>
            <person name="Cock J.M."/>
            <person name="Elias M."/>
            <person name="Gladyshev V.N."/>
            <person name="Groth M."/>
            <person name="Guda C."/>
            <person name="Hadaegh A."/>
            <person name="Iglesias-Rodriguez M.D."/>
            <person name="Jenkins J."/>
            <person name="Jones B.M."/>
            <person name="Lawson T."/>
            <person name="Leese F."/>
            <person name="Lindquist E."/>
            <person name="Lobanov A."/>
            <person name="Lomsadze A."/>
            <person name="Malik S.B."/>
            <person name="Marsh M.E."/>
            <person name="Mackinder L."/>
            <person name="Mock T."/>
            <person name="Mueller-Roeber B."/>
            <person name="Pagarete A."/>
            <person name="Parker M."/>
            <person name="Probert I."/>
            <person name="Quesneville H."/>
            <person name="Raines C."/>
            <person name="Rensing S.A."/>
            <person name="Riano-Pachon D.M."/>
            <person name="Richier S."/>
            <person name="Rokitta S."/>
            <person name="Shiraiwa Y."/>
            <person name="Soanes D.M."/>
            <person name="van der Giezen M."/>
            <person name="Wahlund T.M."/>
            <person name="Williams B."/>
            <person name="Wilson W."/>
            <person name="Wolfe G."/>
            <person name="Wurch L.L."/>
        </authorList>
    </citation>
    <scope>NUCLEOTIDE SEQUENCE</scope>
</reference>
<dbReference type="GeneID" id="17262839"/>
<dbReference type="AlphaFoldDB" id="A0A0D3IZL2"/>
<dbReference type="HOGENOM" id="CLU_2611050_0_0_1"/>
<dbReference type="EnsemblProtists" id="EOD16697">
    <property type="protein sequence ID" value="EOD16697"/>
    <property type="gene ID" value="EMIHUDRAFT_316440"/>
</dbReference>
<evidence type="ECO:0000313" key="2">
    <source>
        <dbReference type="EnsemblProtists" id="EOD16697"/>
    </source>
</evidence>
<evidence type="ECO:0008006" key="4">
    <source>
        <dbReference type="Google" id="ProtNLM"/>
    </source>
</evidence>
<dbReference type="RefSeq" id="XP_005777002.1">
    <property type="nucleotide sequence ID" value="XM_005776945.1"/>
</dbReference>
<dbReference type="EnsemblProtists" id="EOD24573">
    <property type="protein sequence ID" value="EOD24573"/>
    <property type="gene ID" value="EMIHUDRAFT_310261"/>
</dbReference>
<dbReference type="KEGG" id="ehx:EMIHUDRAFT_310261"/>
<evidence type="ECO:0000313" key="3">
    <source>
        <dbReference type="Proteomes" id="UP000013827"/>
    </source>
</evidence>
<keyword evidence="3" id="KW-1185">Reference proteome</keyword>
<organism evidence="2 3">
    <name type="scientific">Emiliania huxleyi (strain CCMP1516)</name>
    <dbReference type="NCBI Taxonomy" id="280463"/>
    <lineage>
        <taxon>Eukaryota</taxon>
        <taxon>Haptista</taxon>
        <taxon>Haptophyta</taxon>
        <taxon>Prymnesiophyceae</taxon>
        <taxon>Isochrysidales</taxon>
        <taxon>Noelaerhabdaceae</taxon>
        <taxon>Emiliania</taxon>
    </lineage>
</organism>
<evidence type="ECO:0000256" key="1">
    <source>
        <dbReference type="SAM" id="MobiDB-lite"/>
    </source>
</evidence>
<dbReference type="GeneID" id="17270120"/>
<dbReference type="PaxDb" id="2903-EOD16697"/>
<dbReference type="Proteomes" id="UP000013827">
    <property type="component" value="Unassembled WGS sequence"/>
</dbReference>
<proteinExistence type="predicted"/>
<protein>
    <recommendedName>
        <fullName evidence="4">Alpha/beta hydrolase fold-3 domain-containing protein</fullName>
    </recommendedName>
</protein>